<comment type="caution">
    <text evidence="2">The sequence shown here is derived from an EMBL/GenBank/DDBJ whole genome shotgun (WGS) entry which is preliminary data.</text>
</comment>
<name>A0ABW0PYX6_9HYPH</name>
<dbReference type="InterPro" id="IPR027417">
    <property type="entry name" value="P-loop_NTPase"/>
</dbReference>
<evidence type="ECO:0000313" key="2">
    <source>
        <dbReference type="EMBL" id="MFC5517835.1"/>
    </source>
</evidence>
<evidence type="ECO:0000256" key="1">
    <source>
        <dbReference type="SAM" id="MobiDB-lite"/>
    </source>
</evidence>
<dbReference type="PIRSF" id="PIRSF034285">
    <property type="entry name" value="UCP034285"/>
    <property type="match status" value="1"/>
</dbReference>
<proteinExistence type="predicted"/>
<evidence type="ECO:0000313" key="3">
    <source>
        <dbReference type="Proteomes" id="UP001596150"/>
    </source>
</evidence>
<feature type="region of interest" description="Disordered" evidence="1">
    <location>
        <begin position="261"/>
        <end position="282"/>
    </location>
</feature>
<dbReference type="InterPro" id="IPR017026">
    <property type="entry name" value="ImuA"/>
</dbReference>
<organism evidence="2 3">
    <name type="scientific">Kaistia terrae</name>
    <dbReference type="NCBI Taxonomy" id="537017"/>
    <lineage>
        <taxon>Bacteria</taxon>
        <taxon>Pseudomonadati</taxon>
        <taxon>Pseudomonadota</taxon>
        <taxon>Alphaproteobacteria</taxon>
        <taxon>Hyphomicrobiales</taxon>
        <taxon>Kaistiaceae</taxon>
        <taxon>Kaistia</taxon>
    </lineage>
</organism>
<dbReference type="EMBL" id="JBHSML010000012">
    <property type="protein sequence ID" value="MFC5517835.1"/>
    <property type="molecule type" value="Genomic_DNA"/>
</dbReference>
<dbReference type="SUPFAM" id="SSF52540">
    <property type="entry name" value="P-loop containing nucleoside triphosphate hydrolases"/>
    <property type="match status" value="1"/>
</dbReference>
<reference evidence="3" key="1">
    <citation type="journal article" date="2019" name="Int. J. Syst. Evol. Microbiol.">
        <title>The Global Catalogue of Microorganisms (GCM) 10K type strain sequencing project: providing services to taxonomists for standard genome sequencing and annotation.</title>
        <authorList>
            <consortium name="The Broad Institute Genomics Platform"/>
            <consortium name="The Broad Institute Genome Sequencing Center for Infectious Disease"/>
            <person name="Wu L."/>
            <person name="Ma J."/>
        </authorList>
    </citation>
    <scope>NUCLEOTIDE SEQUENCE [LARGE SCALE GENOMIC DNA]</scope>
    <source>
        <strain evidence="3">KACC 12633</strain>
    </source>
</reference>
<accession>A0ABW0PYX6</accession>
<dbReference type="RefSeq" id="WP_266345224.1">
    <property type="nucleotide sequence ID" value="NZ_JAPKNH010000007.1"/>
</dbReference>
<dbReference type="Gene3D" id="3.40.50.300">
    <property type="entry name" value="P-loop containing nucleotide triphosphate hydrolases"/>
    <property type="match status" value="1"/>
</dbReference>
<protein>
    <submittedName>
        <fullName evidence="2">ImuA family protein</fullName>
    </submittedName>
</protein>
<dbReference type="Proteomes" id="UP001596150">
    <property type="component" value="Unassembled WGS sequence"/>
</dbReference>
<sequence>MSTAKATLSALRQRIAAIETTARSVPPAEAASSGSAPAISTSRAGRIALDRDEVDLTLGGGLARGALHEIHAASGADNIAASGFSLALALAAAPAGRTIVWVRQDYAAKEGGELHADGLQALGLDPAALILVQLRDPLAVLRAGGEATRCGALGAVIIEPWGEPKALDLTTQRRFSLAAEISGVTVFLLRPGARPMPGGAETRWQIASSPATPMAMNAPGHPTFDLTLLRHRHGPPGGPWRLEWNRDEKCFQRPTLLRDPATLSRIEPAPHPAERAPFRLAG</sequence>
<keyword evidence="3" id="KW-1185">Reference proteome</keyword>
<feature type="compositionally biased region" description="Basic and acidic residues" evidence="1">
    <location>
        <begin position="272"/>
        <end position="282"/>
    </location>
</feature>
<gene>
    <name evidence="2" type="ORF">ACFPP9_18800</name>
</gene>